<accession>K0R3E1</accession>
<protein>
    <recommendedName>
        <fullName evidence="4">TLC domain-containing protein</fullName>
    </recommendedName>
</protein>
<keyword evidence="1" id="KW-0472">Membrane</keyword>
<organism evidence="2 3">
    <name type="scientific">Thalassiosira oceanica</name>
    <name type="common">Marine diatom</name>
    <dbReference type="NCBI Taxonomy" id="159749"/>
    <lineage>
        <taxon>Eukaryota</taxon>
        <taxon>Sar</taxon>
        <taxon>Stramenopiles</taxon>
        <taxon>Ochrophyta</taxon>
        <taxon>Bacillariophyta</taxon>
        <taxon>Coscinodiscophyceae</taxon>
        <taxon>Thalassiosirophycidae</taxon>
        <taxon>Thalassiosirales</taxon>
        <taxon>Thalassiosiraceae</taxon>
        <taxon>Thalassiosira</taxon>
    </lineage>
</organism>
<dbReference type="eggNOG" id="ENOG502T9ZD">
    <property type="taxonomic scope" value="Eukaryota"/>
</dbReference>
<keyword evidence="1" id="KW-1133">Transmembrane helix</keyword>
<dbReference type="Proteomes" id="UP000266841">
    <property type="component" value="Unassembled WGS sequence"/>
</dbReference>
<dbReference type="EMBL" id="AGNL01047530">
    <property type="protein sequence ID" value="EJK46800.1"/>
    <property type="molecule type" value="Genomic_DNA"/>
</dbReference>
<name>K0R3E1_THAOC</name>
<gene>
    <name evidence="2" type="ORF">THAOC_34513</name>
</gene>
<reference evidence="2 3" key="1">
    <citation type="journal article" date="2012" name="Genome Biol.">
        <title>Genome and low-iron response of an oceanic diatom adapted to chronic iron limitation.</title>
        <authorList>
            <person name="Lommer M."/>
            <person name="Specht M."/>
            <person name="Roy A.S."/>
            <person name="Kraemer L."/>
            <person name="Andreson R."/>
            <person name="Gutowska M.A."/>
            <person name="Wolf J."/>
            <person name="Bergner S.V."/>
            <person name="Schilhabel M.B."/>
            <person name="Klostermeier U.C."/>
            <person name="Beiko R.G."/>
            <person name="Rosenstiel P."/>
            <person name="Hippler M."/>
            <person name="Laroche J."/>
        </authorList>
    </citation>
    <scope>NUCLEOTIDE SEQUENCE [LARGE SCALE GENOMIC DNA]</scope>
    <source>
        <strain evidence="2 3">CCMP1005</strain>
    </source>
</reference>
<feature type="transmembrane region" description="Helical" evidence="1">
    <location>
        <begin position="163"/>
        <end position="181"/>
    </location>
</feature>
<dbReference type="AlphaFoldDB" id="K0R3E1"/>
<evidence type="ECO:0000313" key="3">
    <source>
        <dbReference type="Proteomes" id="UP000266841"/>
    </source>
</evidence>
<feature type="transmembrane region" description="Helical" evidence="1">
    <location>
        <begin position="124"/>
        <end position="143"/>
    </location>
</feature>
<feature type="transmembrane region" description="Helical" evidence="1">
    <location>
        <begin position="193"/>
        <end position="216"/>
    </location>
</feature>
<keyword evidence="3" id="KW-1185">Reference proteome</keyword>
<feature type="transmembrane region" description="Helical" evidence="1">
    <location>
        <begin position="34"/>
        <end position="53"/>
    </location>
</feature>
<feature type="transmembrane region" description="Helical" evidence="1">
    <location>
        <begin position="251"/>
        <end position="271"/>
    </location>
</feature>
<keyword evidence="1" id="KW-0812">Transmembrane</keyword>
<comment type="caution">
    <text evidence="2">The sequence shown here is derived from an EMBL/GenBank/DDBJ whole genome shotgun (WGS) entry which is preliminary data.</text>
</comment>
<evidence type="ECO:0008006" key="4">
    <source>
        <dbReference type="Google" id="ProtNLM"/>
    </source>
</evidence>
<evidence type="ECO:0000313" key="2">
    <source>
        <dbReference type="EMBL" id="EJK46800.1"/>
    </source>
</evidence>
<proteinExistence type="predicted"/>
<sequence>MTQTLGAVETARQIVDGMINHITTLSEYLPLSPLATFIGITCASFQITLSLALSKKAGLVPGEEGADEFRGAFLALYSTSQFASCFATISTNYFCGTFSILQNLRVRTSEGPWSEMPLYTAHQIVATTLMIVFAYFGFAGWFFGSETGMDSANDRIFGANADHTYDLLLAIGSGALLLWDIPTGFASPPLRDAVMWLHHIGMFLVASTMAGTGVYFPYVTFRGVIPDIREAYQSPPDTVPAHQCPLWTGQFLIAAVSLFALLQAYWGLLVAKMVVKAIRGSGSSGKKDKKEN</sequence>
<evidence type="ECO:0000256" key="1">
    <source>
        <dbReference type="SAM" id="Phobius"/>
    </source>
</evidence>